<protein>
    <submittedName>
        <fullName evidence="3">DUF4430 domain-containing protein</fullName>
    </submittedName>
</protein>
<evidence type="ECO:0000256" key="1">
    <source>
        <dbReference type="SAM" id="SignalP"/>
    </source>
</evidence>
<feature type="chain" id="PRO_5043690132" evidence="1">
    <location>
        <begin position="28"/>
        <end position="134"/>
    </location>
</feature>
<evidence type="ECO:0000313" key="3">
    <source>
        <dbReference type="EMBL" id="MDT2810158.1"/>
    </source>
</evidence>
<keyword evidence="1" id="KW-0732">Signal</keyword>
<sequence length="134" mass="14209">MKKAKRLMGFVLAFLVVVGLGACGQKADTTASSSSTTASTTAAVKATVIIQEDGKESDKQEVALAKDTSLFDAMSENFDIKDDNGFITSIDGKEQDKAANKYWTFTINGEQVNVGAKDVTVADGDKIIFNLAGF</sequence>
<dbReference type="Pfam" id="PF14478">
    <property type="entry name" value="DUF4430"/>
    <property type="match status" value="1"/>
</dbReference>
<dbReference type="PROSITE" id="PS51257">
    <property type="entry name" value="PROKAR_LIPOPROTEIN"/>
    <property type="match status" value="1"/>
</dbReference>
<dbReference type="InterPro" id="IPR027954">
    <property type="entry name" value="Transcobalamin-like_C"/>
</dbReference>
<feature type="domain" description="Transcobalamin-like C-terminal" evidence="2">
    <location>
        <begin position="67"/>
        <end position="131"/>
    </location>
</feature>
<name>A0AAW8U2F0_9ENTE</name>
<dbReference type="RefSeq" id="WP_311835357.1">
    <property type="nucleotide sequence ID" value="NZ_JARQBJ010000003.1"/>
</dbReference>
<feature type="signal peptide" evidence="1">
    <location>
        <begin position="1"/>
        <end position="27"/>
    </location>
</feature>
<evidence type="ECO:0000313" key="4">
    <source>
        <dbReference type="Proteomes" id="UP001256711"/>
    </source>
</evidence>
<comment type="caution">
    <text evidence="3">The sequence shown here is derived from an EMBL/GenBank/DDBJ whole genome shotgun (WGS) entry which is preliminary data.</text>
</comment>
<dbReference type="AlphaFoldDB" id="A0AAW8U2F0"/>
<dbReference type="EMBL" id="JARQBJ010000003">
    <property type="protein sequence ID" value="MDT2810158.1"/>
    <property type="molecule type" value="Genomic_DNA"/>
</dbReference>
<organism evidence="3 4">
    <name type="scientific">Enterococcus asini</name>
    <dbReference type="NCBI Taxonomy" id="57732"/>
    <lineage>
        <taxon>Bacteria</taxon>
        <taxon>Bacillati</taxon>
        <taxon>Bacillota</taxon>
        <taxon>Bacilli</taxon>
        <taxon>Lactobacillales</taxon>
        <taxon>Enterococcaceae</taxon>
        <taxon>Enterococcus</taxon>
    </lineage>
</organism>
<dbReference type="Proteomes" id="UP001256711">
    <property type="component" value="Unassembled WGS sequence"/>
</dbReference>
<gene>
    <name evidence="3" type="ORF">P7H43_06660</name>
</gene>
<accession>A0AAW8U2F0</accession>
<dbReference type="Gene3D" id="2.170.130.30">
    <property type="match status" value="1"/>
</dbReference>
<proteinExistence type="predicted"/>
<evidence type="ECO:0000259" key="2">
    <source>
        <dbReference type="Pfam" id="PF14478"/>
    </source>
</evidence>
<reference evidence="3" key="1">
    <citation type="submission" date="2023-03" db="EMBL/GenBank/DDBJ databases">
        <authorList>
            <person name="Shen W."/>
            <person name="Cai J."/>
        </authorList>
    </citation>
    <scope>NUCLEOTIDE SEQUENCE</scope>
    <source>
        <strain evidence="3">B226-2</strain>
    </source>
</reference>